<comment type="caution">
    <text evidence="5">The sequence shown here is derived from an EMBL/GenBank/DDBJ whole genome shotgun (WGS) entry which is preliminary data.</text>
</comment>
<accession>A0A494YA85</accession>
<dbReference type="InterPro" id="IPR025997">
    <property type="entry name" value="SBP_2_dom"/>
</dbReference>
<dbReference type="SUPFAM" id="SSF53822">
    <property type="entry name" value="Periplasmic binding protein-like I"/>
    <property type="match status" value="1"/>
</dbReference>
<dbReference type="PANTHER" id="PTHR46847:SF1">
    <property type="entry name" value="D-ALLOSE-BINDING PERIPLASMIC PROTEIN-RELATED"/>
    <property type="match status" value="1"/>
</dbReference>
<keyword evidence="3" id="KW-0732">Signal</keyword>
<evidence type="ECO:0000256" key="2">
    <source>
        <dbReference type="ARBA" id="ARBA00007639"/>
    </source>
</evidence>
<dbReference type="InterPro" id="IPR028082">
    <property type="entry name" value="Peripla_BP_I"/>
</dbReference>
<comment type="subcellular location">
    <subcellularLocation>
        <location evidence="1">Cell envelope</location>
    </subcellularLocation>
</comment>
<evidence type="ECO:0000256" key="3">
    <source>
        <dbReference type="ARBA" id="ARBA00022729"/>
    </source>
</evidence>
<evidence type="ECO:0000259" key="4">
    <source>
        <dbReference type="Pfam" id="PF13407"/>
    </source>
</evidence>
<dbReference type="PANTHER" id="PTHR46847">
    <property type="entry name" value="D-ALLOSE-BINDING PERIPLASMIC PROTEIN-RELATED"/>
    <property type="match status" value="1"/>
</dbReference>
<keyword evidence="6" id="KW-1185">Reference proteome</keyword>
<evidence type="ECO:0000313" key="5">
    <source>
        <dbReference type="EMBL" id="RKP57238.1"/>
    </source>
</evidence>
<dbReference type="Pfam" id="PF13407">
    <property type="entry name" value="Peripla_BP_4"/>
    <property type="match status" value="1"/>
</dbReference>
<dbReference type="EMBL" id="RBZM01000002">
    <property type="protein sequence ID" value="RKP57238.1"/>
    <property type="molecule type" value="Genomic_DNA"/>
</dbReference>
<protein>
    <submittedName>
        <fullName evidence="5">LacI family transcriptional regulator</fullName>
    </submittedName>
</protein>
<feature type="domain" description="Periplasmic binding protein" evidence="4">
    <location>
        <begin position="47"/>
        <end position="296"/>
    </location>
</feature>
<comment type="similarity">
    <text evidence="2">Belongs to the bacterial solute-binding protein 2 family.</text>
</comment>
<evidence type="ECO:0000313" key="6">
    <source>
        <dbReference type="Proteomes" id="UP000282076"/>
    </source>
</evidence>
<dbReference type="GO" id="GO:0030246">
    <property type="term" value="F:carbohydrate binding"/>
    <property type="evidence" value="ECO:0007669"/>
    <property type="project" value="UniProtKB-ARBA"/>
</dbReference>
<dbReference type="RefSeq" id="WP_120974853.1">
    <property type="nucleotide sequence ID" value="NZ_RBZM01000002.1"/>
</dbReference>
<sequence>MIGSKHKIWVGSIVALLLIGGALVYGFGGLSKQKTIDVKVIIKSMDASVEFWQVLIDGVQEAAQEFDANVQVWGSDSETDVDGQIALVEKAIEQHPDAIVLAANDYDRLVPVAEKAEKKGIKLIIVDSGIRSEKPRSVVATDNVKAGREAGQAMLQQLSGKGKVAIISYVKNAASHIDREKGVRSVLASSPDIELLDTSYAESSEQNAYLMAKELLLKHSDVIGIVGLNEPTSVGAGRAIRELNLKDKVMLIGFDSSFNEITLLDEGVMKATVIQRPFQMGYLSVKTAVEAVEGKKVLKVVDTGSLVITKKNMYEEENQKLLFPFVGN</sequence>
<gene>
    <name evidence="5" type="ORF">D7Z26_04440</name>
</gene>
<dbReference type="OrthoDB" id="6196975at2"/>
<reference evidence="5 6" key="1">
    <citation type="submission" date="2018-10" db="EMBL/GenBank/DDBJ databases">
        <title>Cohnella sp. M2MS4P-1, whole genome shotgun sequence.</title>
        <authorList>
            <person name="Tuo L."/>
        </authorList>
    </citation>
    <scope>NUCLEOTIDE SEQUENCE [LARGE SCALE GENOMIC DNA]</scope>
    <source>
        <strain evidence="5 6">M2MS4P-1</strain>
    </source>
</reference>
<evidence type="ECO:0000256" key="1">
    <source>
        <dbReference type="ARBA" id="ARBA00004196"/>
    </source>
</evidence>
<dbReference type="GO" id="GO:0030313">
    <property type="term" value="C:cell envelope"/>
    <property type="evidence" value="ECO:0007669"/>
    <property type="project" value="UniProtKB-SubCell"/>
</dbReference>
<name>A0A494YA85_9BACL</name>
<dbReference type="AlphaFoldDB" id="A0A494YA85"/>
<proteinExistence type="inferred from homology"/>
<dbReference type="Gene3D" id="3.40.50.2300">
    <property type="match status" value="2"/>
</dbReference>
<organism evidence="5 6">
    <name type="scientific">Cohnella endophytica</name>
    <dbReference type="NCBI Taxonomy" id="2419778"/>
    <lineage>
        <taxon>Bacteria</taxon>
        <taxon>Bacillati</taxon>
        <taxon>Bacillota</taxon>
        <taxon>Bacilli</taxon>
        <taxon>Bacillales</taxon>
        <taxon>Paenibacillaceae</taxon>
        <taxon>Cohnella</taxon>
    </lineage>
</organism>
<dbReference type="Proteomes" id="UP000282076">
    <property type="component" value="Unassembled WGS sequence"/>
</dbReference>
<dbReference type="CDD" id="cd20006">
    <property type="entry name" value="PBP1_ABC_sugar_binding-like"/>
    <property type="match status" value="1"/>
</dbReference>